<comment type="caution">
    <text evidence="1">The sequence shown here is derived from an EMBL/GenBank/DDBJ whole genome shotgun (WGS) entry which is preliminary data.</text>
</comment>
<evidence type="ECO:0000313" key="1">
    <source>
        <dbReference type="EMBL" id="PNX89308.1"/>
    </source>
</evidence>
<dbReference type="Proteomes" id="UP000236291">
    <property type="component" value="Unassembled WGS sequence"/>
</dbReference>
<reference evidence="1 2" key="1">
    <citation type="journal article" date="2014" name="Am. J. Bot.">
        <title>Genome assembly and annotation for red clover (Trifolium pratense; Fabaceae).</title>
        <authorList>
            <person name="Istvanek J."/>
            <person name="Jaros M."/>
            <person name="Krenek A."/>
            <person name="Repkova J."/>
        </authorList>
    </citation>
    <scope>NUCLEOTIDE SEQUENCE [LARGE SCALE GENOMIC DNA]</scope>
    <source>
        <strain evidence="2">cv. Tatra</strain>
        <tissue evidence="1">Young leaves</tissue>
    </source>
</reference>
<accession>A0A2K3MEU4</accession>
<protein>
    <submittedName>
        <fullName evidence="1">Uncharacterized protein</fullName>
    </submittedName>
</protein>
<gene>
    <name evidence="1" type="ORF">L195_g045427</name>
</gene>
<evidence type="ECO:0000313" key="2">
    <source>
        <dbReference type="Proteomes" id="UP000236291"/>
    </source>
</evidence>
<dbReference type="EMBL" id="ASHM01059373">
    <property type="protein sequence ID" value="PNX89308.1"/>
    <property type="molecule type" value="Genomic_DNA"/>
</dbReference>
<organism evidence="1 2">
    <name type="scientific">Trifolium pratense</name>
    <name type="common">Red clover</name>
    <dbReference type="NCBI Taxonomy" id="57577"/>
    <lineage>
        <taxon>Eukaryota</taxon>
        <taxon>Viridiplantae</taxon>
        <taxon>Streptophyta</taxon>
        <taxon>Embryophyta</taxon>
        <taxon>Tracheophyta</taxon>
        <taxon>Spermatophyta</taxon>
        <taxon>Magnoliopsida</taxon>
        <taxon>eudicotyledons</taxon>
        <taxon>Gunneridae</taxon>
        <taxon>Pentapetalae</taxon>
        <taxon>rosids</taxon>
        <taxon>fabids</taxon>
        <taxon>Fabales</taxon>
        <taxon>Fabaceae</taxon>
        <taxon>Papilionoideae</taxon>
        <taxon>50 kb inversion clade</taxon>
        <taxon>NPAAA clade</taxon>
        <taxon>Hologalegina</taxon>
        <taxon>IRL clade</taxon>
        <taxon>Trifolieae</taxon>
        <taxon>Trifolium</taxon>
    </lineage>
</organism>
<proteinExistence type="predicted"/>
<feature type="non-terminal residue" evidence="1">
    <location>
        <position position="23"/>
    </location>
</feature>
<sequence length="23" mass="2623">MEDLLQILCFLQLPSSCHDDKSS</sequence>
<name>A0A2K3MEU4_TRIPR</name>
<dbReference type="AlphaFoldDB" id="A0A2K3MEU4"/>
<reference evidence="1 2" key="2">
    <citation type="journal article" date="2017" name="Front. Plant Sci.">
        <title>Gene Classification and Mining of Molecular Markers Useful in Red Clover (Trifolium pratense) Breeding.</title>
        <authorList>
            <person name="Istvanek J."/>
            <person name="Dluhosova J."/>
            <person name="Dluhos P."/>
            <person name="Patkova L."/>
            <person name="Nedelnik J."/>
            <person name="Repkova J."/>
        </authorList>
    </citation>
    <scope>NUCLEOTIDE SEQUENCE [LARGE SCALE GENOMIC DNA]</scope>
    <source>
        <strain evidence="2">cv. Tatra</strain>
        <tissue evidence="1">Young leaves</tissue>
    </source>
</reference>